<reference evidence="1 2" key="1">
    <citation type="submission" date="2020-08" db="EMBL/GenBank/DDBJ databases">
        <title>Cohnella phylogeny.</title>
        <authorList>
            <person name="Dunlap C."/>
        </authorList>
    </citation>
    <scope>NUCLEOTIDE SEQUENCE [LARGE SCALE GENOMIC DNA]</scope>
    <source>
        <strain evidence="1 2">DSM 28246</strain>
    </source>
</reference>
<protein>
    <recommendedName>
        <fullName evidence="3">DUF1292 domain-containing protein</fullName>
    </recommendedName>
</protein>
<name>A0A7X0VDI5_9BACL</name>
<gene>
    <name evidence="1" type="ORF">H7C19_00870</name>
</gene>
<organism evidence="1 2">
    <name type="scientific">Cohnella nanjingensis</name>
    <dbReference type="NCBI Taxonomy" id="1387779"/>
    <lineage>
        <taxon>Bacteria</taxon>
        <taxon>Bacillati</taxon>
        <taxon>Bacillota</taxon>
        <taxon>Bacilli</taxon>
        <taxon>Bacillales</taxon>
        <taxon>Paenibacillaceae</taxon>
        <taxon>Cohnella</taxon>
    </lineage>
</organism>
<dbReference type="AlphaFoldDB" id="A0A7X0VDI5"/>
<accession>A0A7X0VDI5</accession>
<proteinExistence type="predicted"/>
<sequence>MSRDETEGFVGRVLFEVEGHQAPYEIILQSKKGKEWSYSLLFASQSGDDEEIEAVDDELDEDDELFGRLVQAAKISLDE</sequence>
<evidence type="ECO:0000313" key="2">
    <source>
        <dbReference type="Proteomes" id="UP000547209"/>
    </source>
</evidence>
<comment type="caution">
    <text evidence="1">The sequence shown here is derived from an EMBL/GenBank/DDBJ whole genome shotgun (WGS) entry which is preliminary data.</text>
</comment>
<dbReference type="Proteomes" id="UP000547209">
    <property type="component" value="Unassembled WGS sequence"/>
</dbReference>
<keyword evidence="2" id="KW-1185">Reference proteome</keyword>
<evidence type="ECO:0008006" key="3">
    <source>
        <dbReference type="Google" id="ProtNLM"/>
    </source>
</evidence>
<dbReference type="EMBL" id="JACJVP010000001">
    <property type="protein sequence ID" value="MBB6669233.1"/>
    <property type="molecule type" value="Genomic_DNA"/>
</dbReference>
<evidence type="ECO:0000313" key="1">
    <source>
        <dbReference type="EMBL" id="MBB6669233.1"/>
    </source>
</evidence>